<dbReference type="AlphaFoldDB" id="A0A1E4R6F8"/>
<dbReference type="OrthoDB" id="2739807at2"/>
<proteinExistence type="predicted"/>
<name>A0A1E4R6F8_9BACI</name>
<evidence type="ECO:0000313" key="2">
    <source>
        <dbReference type="Proteomes" id="UP000094784"/>
    </source>
</evidence>
<dbReference type="RefSeq" id="WP_069481076.1">
    <property type="nucleotide sequence ID" value="NZ_KV766182.1"/>
</dbReference>
<dbReference type="SUPFAM" id="SSF160719">
    <property type="entry name" value="gpW/gp25-like"/>
    <property type="match status" value="1"/>
</dbReference>
<sequence>MTHQVTALSNVNGKATGVDGILQNVAFILSTFTVSCPQREWNIRSDIRKLFQRMKKMNTKRLIECIQRFEPRAVVVEVDYLGDVYRGKLEPIVKVIINE</sequence>
<protein>
    <recommendedName>
        <fullName evidence="3">IraD/Gp25-like domain-containing protein</fullName>
    </recommendedName>
</protein>
<dbReference type="EMBL" id="MECQ01000001">
    <property type="protein sequence ID" value="ODV56056.1"/>
    <property type="molecule type" value="Genomic_DNA"/>
</dbReference>
<comment type="caution">
    <text evidence="1">The sequence shown here is derived from an EMBL/GenBank/DDBJ whole genome shotgun (WGS) entry which is preliminary data.</text>
</comment>
<organism evidence="1 2">
    <name type="scientific">Lysinibacillus fusiformis</name>
    <dbReference type="NCBI Taxonomy" id="28031"/>
    <lineage>
        <taxon>Bacteria</taxon>
        <taxon>Bacillati</taxon>
        <taxon>Bacillota</taxon>
        <taxon>Bacilli</taxon>
        <taxon>Bacillales</taxon>
        <taxon>Bacillaceae</taxon>
        <taxon>Lysinibacillus</taxon>
    </lineage>
</organism>
<gene>
    <name evidence="1" type="ORF">BG258_09140</name>
</gene>
<dbReference type="Proteomes" id="UP000094784">
    <property type="component" value="Unassembled WGS sequence"/>
</dbReference>
<reference evidence="1 2" key="1">
    <citation type="submission" date="2016-09" db="EMBL/GenBank/DDBJ databases">
        <title>Draft genome sequence of the soil isolate, Lysinibacillus fusiformis M5, a potential hypoxanthine producer.</title>
        <authorList>
            <person name="Gallegos-Monterrosa R."/>
            <person name="Maroti G."/>
            <person name="Balint B."/>
            <person name="Kovacs A.T."/>
        </authorList>
    </citation>
    <scope>NUCLEOTIDE SEQUENCE [LARGE SCALE GENOMIC DNA]</scope>
    <source>
        <strain evidence="1 2">M5</strain>
    </source>
</reference>
<evidence type="ECO:0008006" key="3">
    <source>
        <dbReference type="Google" id="ProtNLM"/>
    </source>
</evidence>
<accession>A0A1E4R6F8</accession>
<evidence type="ECO:0000313" key="1">
    <source>
        <dbReference type="EMBL" id="ODV56056.1"/>
    </source>
</evidence>